<proteinExistence type="predicted"/>
<evidence type="ECO:0000313" key="4">
    <source>
        <dbReference type="Proteomes" id="UP001175271"/>
    </source>
</evidence>
<keyword evidence="4" id="KW-1185">Reference proteome</keyword>
<name>A0AA39IM33_9BILA</name>
<dbReference type="EMBL" id="JAUCMV010000001">
    <property type="protein sequence ID" value="KAK0426817.1"/>
    <property type="molecule type" value="Genomic_DNA"/>
</dbReference>
<feature type="signal peptide" evidence="2">
    <location>
        <begin position="1"/>
        <end position="23"/>
    </location>
</feature>
<sequence>MRTLAALLLLLLVVVCIIGSSNAMLEVTWGRGEGDKDRLVRIEGAGRTYWGTGDDARGATPRHTLPSFSADPALEIDPIRVFISGEEVFSVKCGGAGGSHGYDELNMFDAVGVDATEDIVSFLNVLVTTELDYFKDGKSPTTSATYINAKNLLTAIPVNAAEKGEKHTDTEDDERPDDSLWQVNALQINELDDATHADETQE</sequence>
<evidence type="ECO:0000256" key="2">
    <source>
        <dbReference type="SAM" id="SignalP"/>
    </source>
</evidence>
<reference evidence="3" key="1">
    <citation type="submission" date="2023-06" db="EMBL/GenBank/DDBJ databases">
        <title>Genomic analysis of the entomopathogenic nematode Steinernema hermaphroditum.</title>
        <authorList>
            <person name="Schwarz E.M."/>
            <person name="Heppert J.K."/>
            <person name="Baniya A."/>
            <person name="Schwartz H.T."/>
            <person name="Tan C.-H."/>
            <person name="Antoshechkin I."/>
            <person name="Sternberg P.W."/>
            <person name="Goodrich-Blair H."/>
            <person name="Dillman A.R."/>
        </authorList>
    </citation>
    <scope>NUCLEOTIDE SEQUENCE</scope>
    <source>
        <strain evidence="3">PS9179</strain>
        <tissue evidence="3">Whole animal</tissue>
    </source>
</reference>
<organism evidence="3 4">
    <name type="scientific">Steinernema hermaphroditum</name>
    <dbReference type="NCBI Taxonomy" id="289476"/>
    <lineage>
        <taxon>Eukaryota</taxon>
        <taxon>Metazoa</taxon>
        <taxon>Ecdysozoa</taxon>
        <taxon>Nematoda</taxon>
        <taxon>Chromadorea</taxon>
        <taxon>Rhabditida</taxon>
        <taxon>Tylenchina</taxon>
        <taxon>Panagrolaimomorpha</taxon>
        <taxon>Strongyloidoidea</taxon>
        <taxon>Steinernematidae</taxon>
        <taxon>Steinernema</taxon>
    </lineage>
</organism>
<feature type="chain" id="PRO_5041209412" evidence="2">
    <location>
        <begin position="24"/>
        <end position="202"/>
    </location>
</feature>
<evidence type="ECO:0000313" key="3">
    <source>
        <dbReference type="EMBL" id="KAK0426817.1"/>
    </source>
</evidence>
<dbReference type="Proteomes" id="UP001175271">
    <property type="component" value="Unassembled WGS sequence"/>
</dbReference>
<feature type="region of interest" description="Disordered" evidence="1">
    <location>
        <begin position="160"/>
        <end position="179"/>
    </location>
</feature>
<dbReference type="AlphaFoldDB" id="A0AA39IM33"/>
<comment type="caution">
    <text evidence="3">The sequence shown here is derived from an EMBL/GenBank/DDBJ whole genome shotgun (WGS) entry which is preliminary data.</text>
</comment>
<keyword evidence="2" id="KW-0732">Signal</keyword>
<gene>
    <name evidence="3" type="ORF">QR680_009914</name>
</gene>
<protein>
    <submittedName>
        <fullName evidence="3">Uncharacterized protein</fullName>
    </submittedName>
</protein>
<accession>A0AA39IM33</accession>
<evidence type="ECO:0000256" key="1">
    <source>
        <dbReference type="SAM" id="MobiDB-lite"/>
    </source>
</evidence>